<keyword evidence="4 5" id="KW-0472">Membrane</keyword>
<dbReference type="InterPro" id="IPR007792">
    <property type="entry name" value="T4SS_VirB3/TrbD/AvhB"/>
</dbReference>
<comment type="caution">
    <text evidence="6">The sequence shown here is derived from an EMBL/GenBank/DDBJ whole genome shotgun (WGS) entry which is preliminary data.</text>
</comment>
<dbReference type="Pfam" id="PF05101">
    <property type="entry name" value="VirB3"/>
    <property type="match status" value="1"/>
</dbReference>
<keyword evidence="7" id="KW-1185">Reference proteome</keyword>
<reference evidence="6 7" key="1">
    <citation type="submission" date="2020-02" db="EMBL/GenBank/DDBJ databases">
        <authorList>
            <person name="Hogendoorn C."/>
        </authorList>
    </citation>
    <scope>NUCLEOTIDE SEQUENCE [LARGE SCALE GENOMIC DNA]</scope>
    <source>
        <strain evidence="6">METHB21</strain>
    </source>
</reference>
<evidence type="ECO:0000256" key="5">
    <source>
        <dbReference type="SAM" id="Phobius"/>
    </source>
</evidence>
<dbReference type="GO" id="GO:0016020">
    <property type="term" value="C:membrane"/>
    <property type="evidence" value="ECO:0007669"/>
    <property type="project" value="UniProtKB-SubCell"/>
</dbReference>
<evidence type="ECO:0000256" key="4">
    <source>
        <dbReference type="ARBA" id="ARBA00023136"/>
    </source>
</evidence>
<accession>A0A8S0Y692</accession>
<name>A0A8S0Y692_9GAMM</name>
<dbReference type="EMBL" id="CADCXN010000057">
    <property type="protein sequence ID" value="CAA9890773.1"/>
    <property type="molecule type" value="Genomic_DNA"/>
</dbReference>
<feature type="transmembrane region" description="Helical" evidence="5">
    <location>
        <begin position="49"/>
        <end position="79"/>
    </location>
</feature>
<evidence type="ECO:0000313" key="6">
    <source>
        <dbReference type="EMBL" id="CAA9890773.1"/>
    </source>
</evidence>
<proteinExistence type="predicted"/>
<dbReference type="AlphaFoldDB" id="A0A8S0Y692"/>
<evidence type="ECO:0000313" key="7">
    <source>
        <dbReference type="Proteomes" id="UP000494216"/>
    </source>
</evidence>
<evidence type="ECO:0000256" key="3">
    <source>
        <dbReference type="ARBA" id="ARBA00022989"/>
    </source>
</evidence>
<dbReference type="RefSeq" id="WP_174625683.1">
    <property type="nucleotide sequence ID" value="NZ_CADCXN010000057.1"/>
</dbReference>
<keyword evidence="3 5" id="KW-1133">Transmembrane helix</keyword>
<keyword evidence="2 5" id="KW-0812">Transmembrane</keyword>
<evidence type="ECO:0000256" key="1">
    <source>
        <dbReference type="ARBA" id="ARBA00004370"/>
    </source>
</evidence>
<organism evidence="6 7">
    <name type="scientific">Candidatus Methylobacter favarea</name>
    <dbReference type="NCBI Taxonomy" id="2707345"/>
    <lineage>
        <taxon>Bacteria</taxon>
        <taxon>Pseudomonadati</taxon>
        <taxon>Pseudomonadota</taxon>
        <taxon>Gammaproteobacteria</taxon>
        <taxon>Methylococcales</taxon>
        <taxon>Methylococcaceae</taxon>
        <taxon>Methylobacter</taxon>
    </lineage>
</organism>
<protein>
    <submittedName>
        <fullName evidence="6">Conjugal transfer protein</fullName>
    </submittedName>
</protein>
<dbReference type="Proteomes" id="UP000494216">
    <property type="component" value="Unassembled WGS sequence"/>
</dbReference>
<feature type="transmembrane region" description="Helical" evidence="5">
    <location>
        <begin position="21"/>
        <end position="43"/>
    </location>
</feature>
<comment type="subcellular location">
    <subcellularLocation>
        <location evidence="1">Membrane</location>
    </subcellularLocation>
</comment>
<sequence length="106" mass="11957">MDNGHHDVYTDPLFVGLTRPAMLWGIPYTAFVIEFMAITLIFLAVGNPLYLLLVVPIHGVLYLISANNPGVFNSIYLWVQTTGRCRNIRFWGAASFSPLPTKKWSE</sequence>
<evidence type="ECO:0000256" key="2">
    <source>
        <dbReference type="ARBA" id="ARBA00022692"/>
    </source>
</evidence>
<gene>
    <name evidence="6" type="ORF">METHB2_290020</name>
</gene>